<accession>A0AAE0TZ01</accession>
<dbReference type="AlphaFoldDB" id="A0AAE0TZ01"/>
<dbReference type="Gene3D" id="1.20.58.340">
    <property type="entry name" value="Magnesium transport protein CorA, transmembrane region"/>
    <property type="match status" value="1"/>
</dbReference>
<keyword evidence="4 6" id="KW-0472">Membrane</keyword>
<evidence type="ECO:0000256" key="5">
    <source>
        <dbReference type="SAM" id="MobiDB-lite"/>
    </source>
</evidence>
<comment type="caution">
    <text evidence="7">The sequence shown here is derived from an EMBL/GenBank/DDBJ whole genome shotgun (WGS) entry which is preliminary data.</text>
</comment>
<evidence type="ECO:0000256" key="4">
    <source>
        <dbReference type="ARBA" id="ARBA00023136"/>
    </source>
</evidence>
<keyword evidence="2 6" id="KW-0812">Transmembrane</keyword>
<keyword evidence="3 6" id="KW-1133">Transmembrane helix</keyword>
<gene>
    <name evidence="7" type="ORF">B0H63DRAFT_172340</name>
</gene>
<evidence type="ECO:0000256" key="6">
    <source>
        <dbReference type="SAM" id="Phobius"/>
    </source>
</evidence>
<evidence type="ECO:0000313" key="7">
    <source>
        <dbReference type="EMBL" id="KAK3384848.1"/>
    </source>
</evidence>
<reference evidence="7" key="1">
    <citation type="journal article" date="2023" name="Mol. Phylogenet. Evol.">
        <title>Genome-scale phylogeny and comparative genomics of the fungal order Sordariales.</title>
        <authorList>
            <person name="Hensen N."/>
            <person name="Bonometti L."/>
            <person name="Westerberg I."/>
            <person name="Brannstrom I.O."/>
            <person name="Guillou S."/>
            <person name="Cros-Aarteil S."/>
            <person name="Calhoun S."/>
            <person name="Haridas S."/>
            <person name="Kuo A."/>
            <person name="Mondo S."/>
            <person name="Pangilinan J."/>
            <person name="Riley R."/>
            <person name="LaButti K."/>
            <person name="Andreopoulos B."/>
            <person name="Lipzen A."/>
            <person name="Chen C."/>
            <person name="Yan M."/>
            <person name="Daum C."/>
            <person name="Ng V."/>
            <person name="Clum A."/>
            <person name="Steindorff A."/>
            <person name="Ohm R.A."/>
            <person name="Martin F."/>
            <person name="Silar P."/>
            <person name="Natvig D.O."/>
            <person name="Lalanne C."/>
            <person name="Gautier V."/>
            <person name="Ament-Velasquez S.L."/>
            <person name="Kruys A."/>
            <person name="Hutchinson M.I."/>
            <person name="Powell A.J."/>
            <person name="Barry K."/>
            <person name="Miller A.N."/>
            <person name="Grigoriev I.V."/>
            <person name="Debuchy R."/>
            <person name="Gladieux P."/>
            <person name="Hiltunen Thoren M."/>
            <person name="Johannesson H."/>
        </authorList>
    </citation>
    <scope>NUCLEOTIDE SEQUENCE</scope>
    <source>
        <strain evidence="7">CBS 232.78</strain>
    </source>
</reference>
<evidence type="ECO:0000313" key="8">
    <source>
        <dbReference type="Proteomes" id="UP001285441"/>
    </source>
</evidence>
<dbReference type="Pfam" id="PF01544">
    <property type="entry name" value="CorA"/>
    <property type="match status" value="1"/>
</dbReference>
<dbReference type="GO" id="GO:0016020">
    <property type="term" value="C:membrane"/>
    <property type="evidence" value="ECO:0007669"/>
    <property type="project" value="UniProtKB-SubCell"/>
</dbReference>
<evidence type="ECO:0000256" key="1">
    <source>
        <dbReference type="ARBA" id="ARBA00004141"/>
    </source>
</evidence>
<comment type="subcellular location">
    <subcellularLocation>
        <location evidence="1">Membrane</location>
        <topology evidence="1">Multi-pass membrane protein</topology>
    </subcellularLocation>
</comment>
<reference evidence="7" key="2">
    <citation type="submission" date="2023-06" db="EMBL/GenBank/DDBJ databases">
        <authorList>
            <consortium name="Lawrence Berkeley National Laboratory"/>
            <person name="Haridas S."/>
            <person name="Hensen N."/>
            <person name="Bonometti L."/>
            <person name="Westerberg I."/>
            <person name="Brannstrom I.O."/>
            <person name="Guillou S."/>
            <person name="Cros-Aarteil S."/>
            <person name="Calhoun S."/>
            <person name="Kuo A."/>
            <person name="Mondo S."/>
            <person name="Pangilinan J."/>
            <person name="Riley R."/>
            <person name="LaButti K."/>
            <person name="Andreopoulos B."/>
            <person name="Lipzen A."/>
            <person name="Chen C."/>
            <person name="Yanf M."/>
            <person name="Daum C."/>
            <person name="Ng V."/>
            <person name="Clum A."/>
            <person name="Steindorff A."/>
            <person name="Ohm R."/>
            <person name="Martin F."/>
            <person name="Silar P."/>
            <person name="Natvig D."/>
            <person name="Lalanne C."/>
            <person name="Gautier V."/>
            <person name="Ament-velasquez S.L."/>
            <person name="Kruys A."/>
            <person name="Hutchinson M.I."/>
            <person name="Powell A.J."/>
            <person name="Barry K."/>
            <person name="Miller A.N."/>
            <person name="Grigoriev I.V."/>
            <person name="Debuchy R."/>
            <person name="Gladieux P."/>
            <person name="Thoren M.H."/>
            <person name="Johannesson H."/>
        </authorList>
    </citation>
    <scope>NUCLEOTIDE SEQUENCE</scope>
    <source>
        <strain evidence="7">CBS 232.78</strain>
    </source>
</reference>
<keyword evidence="8" id="KW-1185">Reference proteome</keyword>
<dbReference type="InterPro" id="IPR050829">
    <property type="entry name" value="CorA_MIT"/>
</dbReference>
<protein>
    <submittedName>
        <fullName evidence="7">Uncharacterized protein</fullName>
    </submittedName>
</protein>
<dbReference type="EMBL" id="JAULSW010000004">
    <property type="protein sequence ID" value="KAK3384848.1"/>
    <property type="molecule type" value="Genomic_DNA"/>
</dbReference>
<feature type="transmembrane region" description="Helical" evidence="6">
    <location>
        <begin position="343"/>
        <end position="367"/>
    </location>
</feature>
<proteinExistence type="predicted"/>
<dbReference type="GO" id="GO:0046873">
    <property type="term" value="F:metal ion transmembrane transporter activity"/>
    <property type="evidence" value="ECO:0007669"/>
    <property type="project" value="InterPro"/>
</dbReference>
<dbReference type="PANTHER" id="PTHR47685">
    <property type="entry name" value="MAGNESIUM TRANSPORT PROTEIN CORA"/>
    <property type="match status" value="1"/>
</dbReference>
<dbReference type="InterPro" id="IPR045863">
    <property type="entry name" value="CorA_TM1_TM2"/>
</dbReference>
<organism evidence="7 8">
    <name type="scientific">Podospora didyma</name>
    <dbReference type="NCBI Taxonomy" id="330526"/>
    <lineage>
        <taxon>Eukaryota</taxon>
        <taxon>Fungi</taxon>
        <taxon>Dikarya</taxon>
        <taxon>Ascomycota</taxon>
        <taxon>Pezizomycotina</taxon>
        <taxon>Sordariomycetes</taxon>
        <taxon>Sordariomycetidae</taxon>
        <taxon>Sordariales</taxon>
        <taxon>Podosporaceae</taxon>
        <taxon>Podospora</taxon>
    </lineage>
</organism>
<evidence type="ECO:0000256" key="3">
    <source>
        <dbReference type="ARBA" id="ARBA00022989"/>
    </source>
</evidence>
<name>A0AAE0TZ01_9PEZI</name>
<dbReference type="InterPro" id="IPR002523">
    <property type="entry name" value="MgTranspt_CorA/ZnTranspt_ZntB"/>
</dbReference>
<evidence type="ECO:0000256" key="2">
    <source>
        <dbReference type="ARBA" id="ARBA00022692"/>
    </source>
</evidence>
<dbReference type="SUPFAM" id="SSF144083">
    <property type="entry name" value="Magnesium transport protein CorA, transmembrane region"/>
    <property type="match status" value="1"/>
</dbReference>
<feature type="transmembrane region" description="Helical" evidence="6">
    <location>
        <begin position="304"/>
        <end position="323"/>
    </location>
</feature>
<dbReference type="PANTHER" id="PTHR47685:SF1">
    <property type="entry name" value="MAGNESIUM TRANSPORT PROTEIN CORA"/>
    <property type="match status" value="1"/>
</dbReference>
<dbReference type="Proteomes" id="UP001285441">
    <property type="component" value="Unassembled WGS sequence"/>
</dbReference>
<feature type="region of interest" description="Disordered" evidence="5">
    <location>
        <begin position="376"/>
        <end position="396"/>
    </location>
</feature>
<sequence length="396" mass="44918">MREENHKTKSLHPRRSLDQFFYSSLPETISGDHDQVVYKNTVNAPGGQMMIMVDQLWQWLLDSSHSEAQPAIFTCFPQKDAENGTNSEGVDDTADLRRAIIDDINDRLSDENSPRIAEGTNVAGVIIERAVNVMLSVRNVQSLDFWDIFRDAVGQAAEQQTKFFRLFQNKLESETGCISDSTTKRDGVKLALEIADIIDELNSISRLFEAQIDVLDTAINALSTRDERFAKLRETLIDIVTQDITGYKKQVKRMTEDAQRTKDSLMDLLDLEQKEESLEEAHYSNEEADTAREQADETADQSQILFLFTIVTIIFLSLPFFTSYFGMNVKEFTGDEGNTDQRFIWTIMGPLPGAVIAGLLGVAFYMYRKTRTKHMMRKRNRRLGNKPANGVSTGLL</sequence>